<reference evidence="2" key="1">
    <citation type="submission" date="2015-07" db="EMBL/GenBank/DDBJ databases">
        <title>Fjat-14205 dsm 2895.</title>
        <authorList>
            <person name="Liu B."/>
            <person name="Wang J."/>
            <person name="Zhu Y."/>
            <person name="Liu G."/>
            <person name="Chen Q."/>
            <person name="Chen Z."/>
            <person name="Lan J."/>
            <person name="Che J."/>
            <person name="Ge C."/>
            <person name="Shi H."/>
            <person name="Pan Z."/>
            <person name="Liu X."/>
        </authorList>
    </citation>
    <scope>NUCLEOTIDE SEQUENCE [LARGE SCALE GENOMIC DNA]</scope>
    <source>
        <strain evidence="2">DSM 25560</strain>
    </source>
</reference>
<name>A0ABR5K0A5_9BACI</name>
<organism evidence="1 2">
    <name type="scientific">Lysinibacillus contaminans</name>
    <dbReference type="NCBI Taxonomy" id="1293441"/>
    <lineage>
        <taxon>Bacteria</taxon>
        <taxon>Bacillati</taxon>
        <taxon>Bacillota</taxon>
        <taxon>Bacilli</taxon>
        <taxon>Bacillales</taxon>
        <taxon>Bacillaceae</taxon>
        <taxon>Lysinibacillus</taxon>
    </lineage>
</organism>
<gene>
    <name evidence="1" type="ORF">AEA09_07060</name>
</gene>
<proteinExistence type="predicted"/>
<dbReference type="Proteomes" id="UP000050668">
    <property type="component" value="Unassembled WGS sequence"/>
</dbReference>
<evidence type="ECO:0000313" key="1">
    <source>
        <dbReference type="EMBL" id="KOS68338.1"/>
    </source>
</evidence>
<dbReference type="RefSeq" id="WP_053583163.1">
    <property type="nucleotide sequence ID" value="NZ_LGRV01000003.1"/>
</dbReference>
<protein>
    <submittedName>
        <fullName evidence="1">Neutral trehalase</fullName>
    </submittedName>
</protein>
<comment type="caution">
    <text evidence="1">The sequence shown here is derived from an EMBL/GenBank/DDBJ whole genome shotgun (WGS) entry which is preliminary data.</text>
</comment>
<dbReference type="InterPro" id="IPR004260">
    <property type="entry name" value="Pyr-dimer_DNA_glycosylase"/>
</dbReference>
<dbReference type="Pfam" id="PF03013">
    <property type="entry name" value="Pyr_excise"/>
    <property type="match status" value="1"/>
</dbReference>
<dbReference type="EMBL" id="LGRV01000003">
    <property type="protein sequence ID" value="KOS68338.1"/>
    <property type="molecule type" value="Genomic_DNA"/>
</dbReference>
<keyword evidence="2" id="KW-1185">Reference proteome</keyword>
<sequence length="140" mass="17249">MRLWHVDLLEYLPKGQLLSQWRELNSIFAKEDKHILINYIYEYPKDDLYVYTEKVIDEMMKRGYKIRTYEKKNKYFEDLELVKNAKPFKNHHDNEYLQICYYNLKEKFIRGQKDFEVDIYNNLSKYVNEYCCLSVELCKG</sequence>
<evidence type="ECO:0000313" key="2">
    <source>
        <dbReference type="Proteomes" id="UP000050668"/>
    </source>
</evidence>
<accession>A0ABR5K0A5</accession>